<name>A0ABW5KH46_9SPHI</name>
<protein>
    <submittedName>
        <fullName evidence="2">Carboxypeptidase regulatory-like domain-containing protein</fullName>
    </submittedName>
</protein>
<proteinExistence type="predicted"/>
<organism evidence="2 3">
    <name type="scientific">Sphingobacterium suaedae</name>
    <dbReference type="NCBI Taxonomy" id="1686402"/>
    <lineage>
        <taxon>Bacteria</taxon>
        <taxon>Pseudomonadati</taxon>
        <taxon>Bacteroidota</taxon>
        <taxon>Sphingobacteriia</taxon>
        <taxon>Sphingobacteriales</taxon>
        <taxon>Sphingobacteriaceae</taxon>
        <taxon>Sphingobacterium</taxon>
    </lineage>
</organism>
<evidence type="ECO:0000313" key="3">
    <source>
        <dbReference type="Proteomes" id="UP001597545"/>
    </source>
</evidence>
<sequence length="907" mass="102083">MKKLSILWCMLFFAFGFSRVLGQQLPTIPINTVVEKVQKYFGVYPVEKVHLHFDKPYYAVGDTLWLKAYLNHNLYEYSPSKIVYVEMLTSKDSLIQTLRIPLKENGGKGQLVLDPQFITQDNYRFRAYTKWMANFDPSYFYNKVVPIGDAINKKLGAEITFTPEGEGKTKASLQFRDRSGNLLGRRKLIWEAIDGWDPFDKGKAETDDMGRVSLNLTIKDREYLKKGRLIVKIDGGDKLEPALIGNYSLQYALWDADVQFFPEGGDLLAGISKKLAFKAVSSTGKGLKISGKIVDSKKREVATFSDLGFGMGAIDFIPVAGEIYKATVKFENGEQRSYDLPAVKAEGLNVVLHKDDGASIQLGLVANEDYYAKMTNQPFYVLGQSSGHLVYAAQATLKNSSVLVNIPKDKLPNGIVQITVMQPDGKLLSERLFFNQSQPVLEIGVKTDKTNYAQKEAVRLSLHIAPKDSLTGTYSISVVDDSKVPYNDDQELGILSNYLLTSDLKGYVEHPNYYFNTENENRKEALDALLMTQGFRRFSYNDLIAEKLPQVQFFPEQGITLSGTLRLNTGRPFPNGGLLLSIPSRNIRKDTYTDNGGRFNFENLIFPDSSKVTINARGNDNFRNLVINMDPTYFPGIDQGNPVASSNIQNIDQTMKAYLANSKNEYRTSILIDEVEVTGVQKKLVTSKEFSALSGLSMPEHRIESDRLSGCNVLTMCLSTLLTGITYDNQTLKYYITRNYNQGSRVPVQFFLNGMPIDEPSLNSIQPAEIEAIEIFLRDDLGTVSRTYQNDGVVSIMTKKNDQKKQPRMSLSEIESLLPKTNIIDMVPLGYVKERQFYSPKYATPESKNTNDYRTTIYWNPDVELDADGNATFEFYNADGNGRYKVVVEGQNQAGNIGRSVYYYNVK</sequence>
<dbReference type="Proteomes" id="UP001597545">
    <property type="component" value="Unassembled WGS sequence"/>
</dbReference>
<comment type="caution">
    <text evidence="2">The sequence shown here is derived from an EMBL/GenBank/DDBJ whole genome shotgun (WGS) entry which is preliminary data.</text>
</comment>
<keyword evidence="3" id="KW-1185">Reference proteome</keyword>
<accession>A0ABW5KH46</accession>
<evidence type="ECO:0000313" key="2">
    <source>
        <dbReference type="EMBL" id="MFD2547924.1"/>
    </source>
</evidence>
<feature type="signal peptide" evidence="1">
    <location>
        <begin position="1"/>
        <end position="22"/>
    </location>
</feature>
<dbReference type="EMBL" id="JBHULR010000003">
    <property type="protein sequence ID" value="MFD2547924.1"/>
    <property type="molecule type" value="Genomic_DNA"/>
</dbReference>
<reference evidence="3" key="1">
    <citation type="journal article" date="2019" name="Int. J. Syst. Evol. Microbiol.">
        <title>The Global Catalogue of Microorganisms (GCM) 10K type strain sequencing project: providing services to taxonomists for standard genome sequencing and annotation.</title>
        <authorList>
            <consortium name="The Broad Institute Genomics Platform"/>
            <consortium name="The Broad Institute Genome Sequencing Center for Infectious Disease"/>
            <person name="Wu L."/>
            <person name="Ma J."/>
        </authorList>
    </citation>
    <scope>NUCLEOTIDE SEQUENCE [LARGE SCALE GENOMIC DNA]</scope>
    <source>
        <strain evidence="3">KCTC 42662</strain>
    </source>
</reference>
<feature type="chain" id="PRO_5046322997" evidence="1">
    <location>
        <begin position="23"/>
        <end position="907"/>
    </location>
</feature>
<dbReference type="RefSeq" id="WP_380903145.1">
    <property type="nucleotide sequence ID" value="NZ_JBHUEG010000007.1"/>
</dbReference>
<gene>
    <name evidence="2" type="ORF">ACFSR5_09745</name>
</gene>
<evidence type="ECO:0000256" key="1">
    <source>
        <dbReference type="SAM" id="SignalP"/>
    </source>
</evidence>
<keyword evidence="1" id="KW-0732">Signal</keyword>